<dbReference type="AlphaFoldDB" id="A0A9Q9AUS7"/>
<protein>
    <recommendedName>
        <fullName evidence="4">GPI anchored protein</fullName>
    </recommendedName>
</protein>
<dbReference type="EMBL" id="CP099421">
    <property type="protein sequence ID" value="USW52513.1"/>
    <property type="molecule type" value="Genomic_DNA"/>
</dbReference>
<name>A0A9Q9AUS7_9PEZI</name>
<accession>A0A9Q9AUS7</accession>
<feature type="chain" id="PRO_5040511118" description="GPI anchored protein" evidence="1">
    <location>
        <begin position="19"/>
        <end position="229"/>
    </location>
</feature>
<gene>
    <name evidence="2" type="ORF">Slin15195_G058320</name>
</gene>
<proteinExistence type="predicted"/>
<sequence length="229" mass="22661">MLSRSATIMLAAAATAAAQSVIVIVESSHGGAGNGLMNESITVPLNTIYTSPALDAVSTLYLTQSEGIELGSVTCTPHRDTDGTGVAGLPFNSTSPSFISTNTEQIGSLVCISSGGSSSSSTSASITSTVSAFNTPTYSNATTTARNATSVLLTIVSEPATASPSTLTSIATFSGVNGPTTSTYTSVVDVAPTTSAEASLNSEAAAPTKHVASWVAGAAVAGLGLMAAW</sequence>
<feature type="signal peptide" evidence="1">
    <location>
        <begin position="1"/>
        <end position="18"/>
    </location>
</feature>
<keyword evidence="1" id="KW-0732">Signal</keyword>
<organism evidence="2 3">
    <name type="scientific">Septoria linicola</name>
    <dbReference type="NCBI Taxonomy" id="215465"/>
    <lineage>
        <taxon>Eukaryota</taxon>
        <taxon>Fungi</taxon>
        <taxon>Dikarya</taxon>
        <taxon>Ascomycota</taxon>
        <taxon>Pezizomycotina</taxon>
        <taxon>Dothideomycetes</taxon>
        <taxon>Dothideomycetidae</taxon>
        <taxon>Mycosphaerellales</taxon>
        <taxon>Mycosphaerellaceae</taxon>
        <taxon>Septoria</taxon>
    </lineage>
</organism>
<dbReference type="Proteomes" id="UP001056384">
    <property type="component" value="Chromosome 4"/>
</dbReference>
<reference evidence="2" key="1">
    <citation type="submission" date="2022-06" db="EMBL/GenBank/DDBJ databases">
        <title>Complete genome sequences of two strains of the flax pathogen Septoria linicola.</title>
        <authorList>
            <person name="Lapalu N."/>
            <person name="Simon A."/>
            <person name="Demenou B."/>
            <person name="Paumier D."/>
            <person name="Guillot M.-P."/>
            <person name="Gout L."/>
            <person name="Valade R."/>
        </authorList>
    </citation>
    <scope>NUCLEOTIDE SEQUENCE</scope>
    <source>
        <strain evidence="2">SE15195</strain>
    </source>
</reference>
<evidence type="ECO:0008006" key="4">
    <source>
        <dbReference type="Google" id="ProtNLM"/>
    </source>
</evidence>
<evidence type="ECO:0000313" key="2">
    <source>
        <dbReference type="EMBL" id="USW52513.1"/>
    </source>
</evidence>
<evidence type="ECO:0000313" key="3">
    <source>
        <dbReference type="Proteomes" id="UP001056384"/>
    </source>
</evidence>
<evidence type="ECO:0000256" key="1">
    <source>
        <dbReference type="SAM" id="SignalP"/>
    </source>
</evidence>
<keyword evidence="3" id="KW-1185">Reference proteome</keyword>